<feature type="region of interest" description="Disordered" evidence="11">
    <location>
        <begin position="417"/>
        <end position="456"/>
    </location>
</feature>
<dbReference type="Pfam" id="PF25669">
    <property type="entry name" value="SMP_MUG190-like"/>
    <property type="match status" value="1"/>
</dbReference>
<gene>
    <name evidence="15" type="ORF">PANT_6c00069</name>
</gene>
<evidence type="ECO:0000256" key="8">
    <source>
        <dbReference type="ARBA" id="ARBA00023055"/>
    </source>
</evidence>
<dbReference type="GO" id="GO:0008289">
    <property type="term" value="F:lipid binding"/>
    <property type="evidence" value="ECO:0007669"/>
    <property type="project" value="UniProtKB-KW"/>
</dbReference>
<organism evidence="15 16">
    <name type="scientific">Pseudozyma antarctica (strain T-34)</name>
    <name type="common">Yeast</name>
    <name type="synonym">Candida antarctica</name>
    <dbReference type="NCBI Taxonomy" id="1151754"/>
    <lineage>
        <taxon>Eukaryota</taxon>
        <taxon>Fungi</taxon>
        <taxon>Dikarya</taxon>
        <taxon>Basidiomycota</taxon>
        <taxon>Ustilaginomycotina</taxon>
        <taxon>Ustilaginomycetes</taxon>
        <taxon>Ustilaginales</taxon>
        <taxon>Ustilaginaceae</taxon>
        <taxon>Moesziomyces</taxon>
    </lineage>
</organism>
<dbReference type="Gene3D" id="2.60.40.150">
    <property type="entry name" value="C2 domain"/>
    <property type="match status" value="2"/>
</dbReference>
<keyword evidence="7 12" id="KW-1133">Transmembrane helix</keyword>
<dbReference type="Pfam" id="PF25331">
    <property type="entry name" value="C2_Mug190_3rd"/>
    <property type="match status" value="1"/>
</dbReference>
<evidence type="ECO:0000313" key="16">
    <source>
        <dbReference type="Proteomes" id="UP000011976"/>
    </source>
</evidence>
<accession>M9MB22</accession>
<dbReference type="InterPro" id="IPR037767">
    <property type="entry name" value="C2A_Mug190-like"/>
</dbReference>
<name>M9MB22_PSEA3</name>
<feature type="compositionally biased region" description="Basic and acidic residues" evidence="11">
    <location>
        <begin position="173"/>
        <end position="185"/>
    </location>
</feature>
<evidence type="ECO:0000259" key="14">
    <source>
        <dbReference type="PROSITE" id="PS51847"/>
    </source>
</evidence>
<dbReference type="InterPro" id="IPR031468">
    <property type="entry name" value="SMP_LBD"/>
</dbReference>
<dbReference type="CDD" id="cd21676">
    <property type="entry name" value="SMP_Mug190"/>
    <property type="match status" value="1"/>
</dbReference>
<feature type="compositionally biased region" description="Low complexity" evidence="11">
    <location>
        <begin position="91"/>
        <end position="102"/>
    </location>
</feature>
<evidence type="ECO:0000256" key="12">
    <source>
        <dbReference type="SAM" id="Phobius"/>
    </source>
</evidence>
<evidence type="ECO:0000256" key="6">
    <source>
        <dbReference type="ARBA" id="ARBA00022824"/>
    </source>
</evidence>
<dbReference type="SMART" id="SM00239">
    <property type="entry name" value="C2"/>
    <property type="match status" value="2"/>
</dbReference>
<keyword evidence="8" id="KW-0445">Lipid transport</keyword>
<evidence type="ECO:0000256" key="11">
    <source>
        <dbReference type="SAM" id="MobiDB-lite"/>
    </source>
</evidence>
<sequence length="1192" mass="131340">MRASQAGSSSSCIVADSPAHGGTNAGHLIVIPYSNYLPRLTAMSHHHTGEGWSDRNPVPTVQQYRDQQEQLRAATAHDNASKLASSEADEAAPVSASGAAPAIQGSLDGLRQRKSTSTAPGQSTNGASLDSTNAASVDSKASRPPKEDDVDQAPGGGAEEKERIKKAYAPKGKANEFEEKGERIVTDPTTGGEVQIRDASENAKIDPDKLDSRYGPGFSSHIPKDPSKHHPLHTSPNPAEPSNILLHRFPEPVNTEAMKRMQAAFNQLAIGLGASLAIIWFFVAFGNGWWRFFLRTSVIAAVGFAGWTGLHLQTRKIEKEHEAIRAEMHKQRGQQLSPPMPESVEWLNAAIACIWKQINPDMFVPMADMVEDIMQQSLPGFVDAVKIDDIGIGDNPFRLVAMRGLADMMSDKEYPREEWITQGKQVPDNEQDKKSDAKKALDANEDADGDGVADEDESGDFLNYEISFSYSARPGQSNKDRAANIHLMIQFFIGAYDLFQIPLPIWIQIEHISGTVRLRCQMVQQPPYIRNLTFSLMGVPKVEISAIPMLKALPNVLDLPLISGFVQSSIAAAANMYVAPKSMTLNMAQMLSGDGIKKDTDAVGVLVVEIEYGEGLSAQDANGKSDPYVVLSFAKFGRPLYSSRIIFEDLNPVWKETAFLLVTKDDIRANESLSIQLWDSDARTADDIVGRVNKPLKDLVRDANHPQDRKDKLMGFEDADDMPGTLKWKVAFYEKADFNKALVPKKKQEEMTKVEKETQREASAIDSAEEATALHCPPDPEYPSGILSIIVHHISGLENRDVEKGVMGKEREGSYGQDVDAAAGEGKALPSGYVEFIVNDDIVYKTRVKQYTNMPFYEAGTETFIRDWTQTEVRLAVRDARLREHDPIMGIVAIDLTELFSESSQVSQSFSLQDGVGFGKVHASLVFRSIKAQLPKALLGWDTATVELLSEIEIEGDEKLKQKKIKVSTGDDTKKVHPDQHIEAGEKTLVRLPVYDRYSSLLTFDLGGGGLSVGPLGGKPDAVAVAALCDLPDGEVVDLELDLMAGDNLGTLKRNYINEQTRKTHPFEVVGKLRVKVRMDAGLDDDHLRLVEHSSGRKDRHEFEVYNRLEGMPNRAVQNSHAADDGVIDRKEQKQINRAKSEALHSRHRGVMGYGSARSAVWAKDGIRSRIRRTTDKIRGKKGRDQTIKSEA</sequence>
<feature type="compositionally biased region" description="Basic and acidic residues" evidence="11">
    <location>
        <begin position="195"/>
        <end position="212"/>
    </location>
</feature>
<evidence type="ECO:0000256" key="1">
    <source>
        <dbReference type="ARBA" id="ARBA00004586"/>
    </source>
</evidence>
<dbReference type="InterPro" id="IPR037765">
    <property type="entry name" value="C2B_Tricalbin"/>
</dbReference>
<feature type="transmembrane region" description="Helical" evidence="12">
    <location>
        <begin position="268"/>
        <end position="286"/>
    </location>
</feature>
<reference evidence="16" key="1">
    <citation type="journal article" date="2013" name="Genome Announc.">
        <title>Genome sequence of the basidiomycetous yeast Pseudozyma antarctica T-34, a producer of the glycolipid biosurfactants mannosylerythritol lipids.</title>
        <authorList>
            <person name="Morita T."/>
            <person name="Koike H."/>
            <person name="Koyama Y."/>
            <person name="Hagiwara H."/>
            <person name="Ito E."/>
            <person name="Fukuoka T."/>
            <person name="Imura T."/>
            <person name="Machida M."/>
            <person name="Kitamoto D."/>
        </authorList>
    </citation>
    <scope>NUCLEOTIDE SEQUENCE [LARGE SCALE GENOMIC DNA]</scope>
    <source>
        <strain evidence="16">T-34</strain>
    </source>
</reference>
<dbReference type="EMBL" id="DF196772">
    <property type="protein sequence ID" value="GAC72108.1"/>
    <property type="molecule type" value="Genomic_DNA"/>
</dbReference>
<dbReference type="GO" id="GO:0061817">
    <property type="term" value="P:endoplasmic reticulum-plasma membrane tethering"/>
    <property type="evidence" value="ECO:0007669"/>
    <property type="project" value="InterPro"/>
</dbReference>
<dbReference type="PANTHER" id="PTHR47348">
    <property type="entry name" value="MEIOTICALLY UP-REGULATED GENE 190 PROTEIN"/>
    <property type="match status" value="1"/>
</dbReference>
<evidence type="ECO:0000259" key="13">
    <source>
        <dbReference type="PROSITE" id="PS50004"/>
    </source>
</evidence>
<keyword evidence="3" id="KW-0597">Phosphoprotein</keyword>
<dbReference type="PANTHER" id="PTHR47348:SF3">
    <property type="entry name" value="MEIOTICALLY UP-REGULATED GENE 190 PROTEIN"/>
    <property type="match status" value="1"/>
</dbReference>
<feature type="region of interest" description="Disordered" evidence="11">
    <location>
        <begin position="46"/>
        <end position="241"/>
    </location>
</feature>
<evidence type="ECO:0000256" key="10">
    <source>
        <dbReference type="ARBA" id="ARBA00023136"/>
    </source>
</evidence>
<dbReference type="CDD" id="cd04052">
    <property type="entry name" value="C2B_Tricalbin-like"/>
    <property type="match status" value="1"/>
</dbReference>
<dbReference type="PROSITE" id="PS51847">
    <property type="entry name" value="SMP"/>
    <property type="match status" value="1"/>
</dbReference>
<dbReference type="Proteomes" id="UP000011976">
    <property type="component" value="Unassembled WGS sequence"/>
</dbReference>
<evidence type="ECO:0000256" key="9">
    <source>
        <dbReference type="ARBA" id="ARBA00023121"/>
    </source>
</evidence>
<dbReference type="InterPro" id="IPR000008">
    <property type="entry name" value="C2_dom"/>
</dbReference>
<dbReference type="SUPFAM" id="SSF49562">
    <property type="entry name" value="C2 domain (Calcium/lipid-binding domain, CaLB)"/>
    <property type="match status" value="2"/>
</dbReference>
<comment type="subcellular location">
    <subcellularLocation>
        <location evidence="1">Endoplasmic reticulum membrane</location>
    </subcellularLocation>
</comment>
<dbReference type="STRING" id="1151754.M9MB22"/>
<feature type="domain" description="C2" evidence="13">
    <location>
        <begin position="581"/>
        <end position="709"/>
    </location>
</feature>
<evidence type="ECO:0000256" key="4">
    <source>
        <dbReference type="ARBA" id="ARBA00022692"/>
    </source>
</evidence>
<feature type="domain" description="C2" evidence="13">
    <location>
        <begin position="768"/>
        <end position="910"/>
    </location>
</feature>
<protein>
    <submittedName>
        <fullName evidence="15">Ca2+-dependent lipid-binding protein CLB1</fullName>
    </submittedName>
</protein>
<feature type="compositionally biased region" description="Basic and acidic residues" evidence="11">
    <location>
        <begin position="430"/>
        <end position="442"/>
    </location>
</feature>
<feature type="domain" description="SMP-LTD" evidence="14">
    <location>
        <begin position="340"/>
        <end position="588"/>
    </location>
</feature>
<evidence type="ECO:0000256" key="3">
    <source>
        <dbReference type="ARBA" id="ARBA00022553"/>
    </source>
</evidence>
<dbReference type="GO" id="GO:0005789">
    <property type="term" value="C:endoplasmic reticulum membrane"/>
    <property type="evidence" value="ECO:0007669"/>
    <property type="project" value="UniProtKB-SubCell"/>
</dbReference>
<dbReference type="GO" id="GO:0006869">
    <property type="term" value="P:lipid transport"/>
    <property type="evidence" value="ECO:0007669"/>
    <property type="project" value="UniProtKB-KW"/>
</dbReference>
<dbReference type="InterPro" id="IPR057349">
    <property type="entry name" value="C2_Mug190_3rd"/>
</dbReference>
<dbReference type="OrthoDB" id="419768at2759"/>
<evidence type="ECO:0000256" key="2">
    <source>
        <dbReference type="ARBA" id="ARBA00022448"/>
    </source>
</evidence>
<dbReference type="Pfam" id="PF00168">
    <property type="entry name" value="C2"/>
    <property type="match status" value="2"/>
</dbReference>
<keyword evidence="2" id="KW-0813">Transport</keyword>
<keyword evidence="9" id="KW-0446">Lipid-binding</keyword>
<dbReference type="PROSITE" id="PS50004">
    <property type="entry name" value="C2"/>
    <property type="match status" value="2"/>
</dbReference>
<dbReference type="InterPro" id="IPR035892">
    <property type="entry name" value="C2_domain_sf"/>
</dbReference>
<dbReference type="AlphaFoldDB" id="M9MB22"/>
<feature type="compositionally biased region" description="Polar residues" evidence="11">
    <location>
        <begin position="115"/>
        <end position="136"/>
    </location>
</feature>
<keyword evidence="5" id="KW-0677">Repeat</keyword>
<keyword evidence="4 12" id="KW-0812">Transmembrane</keyword>
<evidence type="ECO:0000256" key="5">
    <source>
        <dbReference type="ARBA" id="ARBA00022737"/>
    </source>
</evidence>
<feature type="compositionally biased region" description="Acidic residues" evidence="11">
    <location>
        <begin position="443"/>
        <end position="456"/>
    </location>
</feature>
<keyword evidence="6" id="KW-0256">Endoplasmic reticulum</keyword>
<evidence type="ECO:0000256" key="7">
    <source>
        <dbReference type="ARBA" id="ARBA00022989"/>
    </source>
</evidence>
<evidence type="ECO:0000313" key="15">
    <source>
        <dbReference type="EMBL" id="GAC72108.1"/>
    </source>
</evidence>
<keyword evidence="10 12" id="KW-0472">Membrane</keyword>
<proteinExistence type="predicted"/>
<dbReference type="CDD" id="cd04041">
    <property type="entry name" value="C2A_fungal"/>
    <property type="match status" value="1"/>
</dbReference>